<name>A0A075APP2_ROZAC</name>
<dbReference type="AlphaFoldDB" id="A0A075APP2"/>
<accession>A0A075APP2</accession>
<sequence>MNGNSSMDADNNENVNVGHDKLRHPTAIHLNGKKIDPITTPRTTPVESMEALEHQLSYTTLGSTSNTRRRRFHGALNAKKAINTKMKNMCSPYHKEYYVKSINKQNDKSGEKSVRFSGNAEDDEGIGVKRCASESDVHRLIALSDPSKDNAAFRRRRRNAMGIGDYVPDIKIVYFNVNKFTE</sequence>
<dbReference type="EMBL" id="KE561179">
    <property type="protein sequence ID" value="EPZ32139.1"/>
    <property type="molecule type" value="Genomic_DNA"/>
</dbReference>
<protein>
    <submittedName>
        <fullName evidence="1">Uncharacterized protein</fullName>
    </submittedName>
</protein>
<evidence type="ECO:0000313" key="1">
    <source>
        <dbReference type="EMBL" id="EPZ32139.1"/>
    </source>
</evidence>
<proteinExistence type="predicted"/>
<reference evidence="1 2" key="1">
    <citation type="journal article" date="2013" name="Curr. Biol.">
        <title>Shared signatures of parasitism and phylogenomics unite Cryptomycota and microsporidia.</title>
        <authorList>
            <person name="James T.Y."/>
            <person name="Pelin A."/>
            <person name="Bonen L."/>
            <person name="Ahrendt S."/>
            <person name="Sain D."/>
            <person name="Corradi N."/>
            <person name="Stajich J.E."/>
        </authorList>
    </citation>
    <scope>NUCLEOTIDE SEQUENCE [LARGE SCALE GENOMIC DNA]</scope>
    <source>
        <strain evidence="1 2">CSF55</strain>
    </source>
</reference>
<dbReference type="HOGENOM" id="CLU_1482799_0_0_1"/>
<gene>
    <name evidence="1" type="ORF">O9G_005702</name>
</gene>
<evidence type="ECO:0000313" key="2">
    <source>
        <dbReference type="Proteomes" id="UP000030755"/>
    </source>
</evidence>
<organism evidence="1 2">
    <name type="scientific">Rozella allomycis (strain CSF55)</name>
    <dbReference type="NCBI Taxonomy" id="988480"/>
    <lineage>
        <taxon>Eukaryota</taxon>
        <taxon>Fungi</taxon>
        <taxon>Fungi incertae sedis</taxon>
        <taxon>Cryptomycota</taxon>
        <taxon>Cryptomycota incertae sedis</taxon>
        <taxon>Rozella</taxon>
    </lineage>
</organism>
<dbReference type="Proteomes" id="UP000030755">
    <property type="component" value="Unassembled WGS sequence"/>
</dbReference>
<keyword evidence="2" id="KW-1185">Reference proteome</keyword>